<protein>
    <submittedName>
        <fullName evidence="2">Uncharacterized protein</fullName>
    </submittedName>
</protein>
<evidence type="ECO:0000256" key="1">
    <source>
        <dbReference type="SAM" id="Phobius"/>
    </source>
</evidence>
<keyword evidence="1" id="KW-0812">Transmembrane</keyword>
<reference evidence="2" key="1">
    <citation type="submission" date="2023-02" db="EMBL/GenBank/DDBJ databases">
        <authorList>
            <person name="Palmer J.M."/>
        </authorList>
    </citation>
    <scope>NUCLEOTIDE SEQUENCE</scope>
    <source>
        <strain evidence="2">FW57</strain>
    </source>
</reference>
<feature type="transmembrane region" description="Helical" evidence="1">
    <location>
        <begin position="194"/>
        <end position="214"/>
    </location>
</feature>
<evidence type="ECO:0000313" key="2">
    <source>
        <dbReference type="EMBL" id="KAG7286533.1"/>
    </source>
</evidence>
<feature type="transmembrane region" description="Helical" evidence="1">
    <location>
        <begin position="220"/>
        <end position="239"/>
    </location>
</feature>
<keyword evidence="1" id="KW-1133">Transmembrane helix</keyword>
<dbReference type="AlphaFoldDB" id="A0AAD4HZ94"/>
<organism evidence="2 3">
    <name type="scientific">Staphylotrichum longicolle</name>
    <dbReference type="NCBI Taxonomy" id="669026"/>
    <lineage>
        <taxon>Eukaryota</taxon>
        <taxon>Fungi</taxon>
        <taxon>Dikarya</taxon>
        <taxon>Ascomycota</taxon>
        <taxon>Pezizomycotina</taxon>
        <taxon>Sordariomycetes</taxon>
        <taxon>Sordariomycetidae</taxon>
        <taxon>Sordariales</taxon>
        <taxon>Chaetomiaceae</taxon>
        <taxon>Staphylotrichum</taxon>
    </lineage>
</organism>
<accession>A0AAD4HZ94</accession>
<proteinExistence type="predicted"/>
<keyword evidence="3" id="KW-1185">Reference proteome</keyword>
<evidence type="ECO:0000313" key="3">
    <source>
        <dbReference type="Proteomes" id="UP001197093"/>
    </source>
</evidence>
<name>A0AAD4HZ94_9PEZI</name>
<sequence>MAPLIPRMDVFEFPNFLRAYFQAALTAAWTTHIPLLQTSSPASRVAHLLRTHLPSLPSYVFIDFCAGGGGPTPAIERHLNNPSHRVVSPQEEKKAGSGEPPLQFVLTDLHPHTDLWAQAAAQSRNISYVREPVDASDAPRALVDGYRSKGKKVFRLFNLAFHHFGDGLARRILRDTVEGGGNGFGIFELQDRGLAGFLSCCLFGVGTLIMAPYYAVLWGAPMALFFTYVVPILPVVLVFDGWMSCLRTRTADEVEALLRTCGAEEKEIAKWEIKSGSEPFMWPVGNVNWVICVKK</sequence>
<gene>
    <name evidence="2" type="ORF">NEMBOFW57_008844</name>
</gene>
<comment type="caution">
    <text evidence="2">The sequence shown here is derived from an EMBL/GenBank/DDBJ whole genome shotgun (WGS) entry which is preliminary data.</text>
</comment>
<dbReference type="Proteomes" id="UP001197093">
    <property type="component" value="Unassembled WGS sequence"/>
</dbReference>
<keyword evidence="1" id="KW-0472">Membrane</keyword>
<dbReference type="EMBL" id="JAHCVI010000004">
    <property type="protein sequence ID" value="KAG7286533.1"/>
    <property type="molecule type" value="Genomic_DNA"/>
</dbReference>